<dbReference type="SUPFAM" id="SSF46785">
    <property type="entry name" value="Winged helix' DNA-binding domain"/>
    <property type="match status" value="1"/>
</dbReference>
<dbReference type="Gene3D" id="3.40.190.10">
    <property type="entry name" value="Periplasmic binding protein-like II"/>
    <property type="match status" value="2"/>
</dbReference>
<dbReference type="InterPro" id="IPR036390">
    <property type="entry name" value="WH_DNA-bd_sf"/>
</dbReference>
<keyword evidence="3" id="KW-0536">Nodulation</keyword>
<dbReference type="EMBL" id="LLXZ01000168">
    <property type="protein sequence ID" value="KRR00674.1"/>
    <property type="molecule type" value="Genomic_DNA"/>
</dbReference>
<evidence type="ECO:0000313" key="9">
    <source>
        <dbReference type="Proteomes" id="UP000050863"/>
    </source>
</evidence>
<dbReference type="STRING" id="280332.CQ12_33660"/>
<dbReference type="PROSITE" id="PS50931">
    <property type="entry name" value="HTH_LYSR"/>
    <property type="match status" value="1"/>
</dbReference>
<dbReference type="RefSeq" id="WP_057838645.1">
    <property type="nucleotide sequence ID" value="NZ_LLXZ01000168.1"/>
</dbReference>
<keyword evidence="6" id="KW-0804">Transcription</keyword>
<keyword evidence="9" id="KW-1185">Reference proteome</keyword>
<dbReference type="PRINTS" id="PR00039">
    <property type="entry name" value="HTHLYSR"/>
</dbReference>
<dbReference type="PANTHER" id="PTHR30118">
    <property type="entry name" value="HTH-TYPE TRANSCRIPTIONAL REGULATOR LEUO-RELATED"/>
    <property type="match status" value="1"/>
</dbReference>
<protein>
    <submittedName>
        <fullName evidence="8">LysR family transcriptional regulator</fullName>
    </submittedName>
</protein>
<proteinExistence type="inferred from homology"/>
<feature type="domain" description="HTH lysR-type" evidence="7">
    <location>
        <begin position="11"/>
        <end position="68"/>
    </location>
</feature>
<dbReference type="GO" id="GO:0003700">
    <property type="term" value="F:DNA-binding transcription factor activity"/>
    <property type="evidence" value="ECO:0007669"/>
    <property type="project" value="InterPro"/>
</dbReference>
<dbReference type="InterPro" id="IPR050389">
    <property type="entry name" value="LysR-type_TF"/>
</dbReference>
<organism evidence="8 9">
    <name type="scientific">Bradyrhizobium jicamae</name>
    <dbReference type="NCBI Taxonomy" id="280332"/>
    <lineage>
        <taxon>Bacteria</taxon>
        <taxon>Pseudomonadati</taxon>
        <taxon>Pseudomonadota</taxon>
        <taxon>Alphaproteobacteria</taxon>
        <taxon>Hyphomicrobiales</taxon>
        <taxon>Nitrobacteraceae</taxon>
        <taxon>Bradyrhizobium</taxon>
    </lineage>
</organism>
<keyword evidence="5" id="KW-0238">DNA-binding</keyword>
<dbReference type="PANTHER" id="PTHR30118:SF15">
    <property type="entry name" value="TRANSCRIPTIONAL REGULATORY PROTEIN"/>
    <property type="match status" value="1"/>
</dbReference>
<dbReference type="GO" id="GO:0003677">
    <property type="term" value="F:DNA binding"/>
    <property type="evidence" value="ECO:0007669"/>
    <property type="project" value="UniProtKB-KW"/>
</dbReference>
<name>A0A0R3KYV6_9BRAD</name>
<dbReference type="Pfam" id="PF03466">
    <property type="entry name" value="LysR_substrate"/>
    <property type="match status" value="1"/>
</dbReference>
<dbReference type="Proteomes" id="UP000050863">
    <property type="component" value="Unassembled WGS sequence"/>
</dbReference>
<keyword evidence="4" id="KW-0805">Transcription regulation</keyword>
<comment type="caution">
    <text evidence="8">The sequence shown here is derived from an EMBL/GenBank/DDBJ whole genome shotgun (WGS) entry which is preliminary data.</text>
</comment>
<evidence type="ECO:0000256" key="5">
    <source>
        <dbReference type="ARBA" id="ARBA00023125"/>
    </source>
</evidence>
<evidence type="ECO:0000259" key="7">
    <source>
        <dbReference type="PROSITE" id="PS50931"/>
    </source>
</evidence>
<dbReference type="Gene3D" id="1.10.10.10">
    <property type="entry name" value="Winged helix-like DNA-binding domain superfamily/Winged helix DNA-binding domain"/>
    <property type="match status" value="1"/>
</dbReference>
<reference evidence="8 9" key="1">
    <citation type="submission" date="2014-03" db="EMBL/GenBank/DDBJ databases">
        <title>Bradyrhizobium valentinum sp. nov., isolated from effective nodules of Lupinus mariae-josephae, a lupine endemic of basic-lime soils in Eastern Spain.</title>
        <authorList>
            <person name="Duran D."/>
            <person name="Rey L."/>
            <person name="Navarro A."/>
            <person name="Busquets A."/>
            <person name="Imperial J."/>
            <person name="Ruiz-Argueso T."/>
        </authorList>
    </citation>
    <scope>NUCLEOTIDE SEQUENCE [LARGE SCALE GENOMIC DNA]</scope>
    <source>
        <strain evidence="8 9">PAC68</strain>
    </source>
</reference>
<evidence type="ECO:0000256" key="4">
    <source>
        <dbReference type="ARBA" id="ARBA00023015"/>
    </source>
</evidence>
<evidence type="ECO:0000256" key="2">
    <source>
        <dbReference type="ARBA" id="ARBA00009437"/>
    </source>
</evidence>
<dbReference type="InterPro" id="IPR000847">
    <property type="entry name" value="LysR_HTH_N"/>
</dbReference>
<sequence length="310" mass="34169">MGIDTVNLGRIDLNLLVHLDALLTERSVTRAAARVGIGQSAMSHNLARLRDLFGDELLTRGPEGLRLTPRAVTLVEPVRITLAQIQMLVSRDKAFDPATAVRTFRLGLPDSMEVLIVPALLARLREVAPGIHLRLYNIGSSPLLDRLDADELDLAIGYDVFPQGQVHHKRRLLFTETYLCMFNAERTGVVPPISLDDYVRLPHVLTSLRPGRSVRGVVDDALEKLGLQRSVVLTTPRFLTVPSLVARAPVVVTMHARLARMFAAELGLSLSPPPVALREVTVSLLWHASYDADPAHAWLRQLVVQLVADV</sequence>
<dbReference type="InterPro" id="IPR005119">
    <property type="entry name" value="LysR_subst-bd"/>
</dbReference>
<evidence type="ECO:0000256" key="6">
    <source>
        <dbReference type="ARBA" id="ARBA00023163"/>
    </source>
</evidence>
<gene>
    <name evidence="8" type="ORF">CQ12_33660</name>
</gene>
<evidence type="ECO:0000256" key="3">
    <source>
        <dbReference type="ARBA" id="ARBA00022458"/>
    </source>
</evidence>
<dbReference type="CDD" id="cd08464">
    <property type="entry name" value="PBP2_DntR_like_2"/>
    <property type="match status" value="1"/>
</dbReference>
<accession>A0A0R3KYV6</accession>
<evidence type="ECO:0000313" key="8">
    <source>
        <dbReference type="EMBL" id="KRR00674.1"/>
    </source>
</evidence>
<comment type="function">
    <text evidence="1">NodD regulates the expression of the nodABCFE genes which encode other nodulation proteins. NodD is also a negative regulator of its own expression. Binds flavonoids as inducers.</text>
</comment>
<dbReference type="InterPro" id="IPR036388">
    <property type="entry name" value="WH-like_DNA-bd_sf"/>
</dbReference>
<comment type="similarity">
    <text evidence="2">Belongs to the LysR transcriptional regulatory family.</text>
</comment>
<dbReference type="OrthoDB" id="8339333at2"/>
<evidence type="ECO:0000256" key="1">
    <source>
        <dbReference type="ARBA" id="ARBA00003502"/>
    </source>
</evidence>
<dbReference type="Pfam" id="PF00126">
    <property type="entry name" value="HTH_1"/>
    <property type="match status" value="1"/>
</dbReference>
<dbReference type="SUPFAM" id="SSF53850">
    <property type="entry name" value="Periplasmic binding protein-like II"/>
    <property type="match status" value="1"/>
</dbReference>
<dbReference type="AlphaFoldDB" id="A0A0R3KYV6"/>